<feature type="domain" description="C2H2-type" evidence="2">
    <location>
        <begin position="282"/>
        <end position="304"/>
    </location>
</feature>
<dbReference type="OrthoDB" id="3258262at2759"/>
<accession>A0A0D7AEX4</accession>
<proteinExistence type="predicted"/>
<dbReference type="AlphaFoldDB" id="A0A0D7AEX4"/>
<feature type="region of interest" description="Disordered" evidence="1">
    <location>
        <begin position="55"/>
        <end position="74"/>
    </location>
</feature>
<dbReference type="PROSITE" id="PS00028">
    <property type="entry name" value="ZINC_FINGER_C2H2_1"/>
    <property type="match status" value="1"/>
</dbReference>
<organism evidence="3 4">
    <name type="scientific">Fistulina hepatica ATCC 64428</name>
    <dbReference type="NCBI Taxonomy" id="1128425"/>
    <lineage>
        <taxon>Eukaryota</taxon>
        <taxon>Fungi</taxon>
        <taxon>Dikarya</taxon>
        <taxon>Basidiomycota</taxon>
        <taxon>Agaricomycotina</taxon>
        <taxon>Agaricomycetes</taxon>
        <taxon>Agaricomycetidae</taxon>
        <taxon>Agaricales</taxon>
        <taxon>Fistulinaceae</taxon>
        <taxon>Fistulina</taxon>
    </lineage>
</organism>
<evidence type="ECO:0000313" key="4">
    <source>
        <dbReference type="Proteomes" id="UP000054144"/>
    </source>
</evidence>
<sequence>MHIPTIPLFSPTELEQCLTRVRDRHTPQPRSKRSGMLFRQPPTLAGFELTPEELARGRSQSLPEVLSRTAPGDVDSVPRSIVGASCLREGLASVEDQPAGTGDDASPEVNVRGRDFVIGDRHCWYRYTIAEGDEEDIFRTSYPGGPEAITFTDPFAIGERASCATPPPSAVTNPTTEEHADAKFTSRLHKTDLPELSGREQAPQALVDVVSDTSQKSQLKSIMLPRIQIQHVDDQGYAYDIAMDDSEPSPRTRFRLSVVDARLRAHNEAERVMMNKDFPVRCPRPGCHSVLHDLTGLKCHFHVHDMEPELDDDDVGSFFESFKDAFSFCRDETGLWKRFTGVLACLVASTNRRSDLNSRQFQAWFGRAIVRKTADTHH</sequence>
<dbReference type="InterPro" id="IPR013087">
    <property type="entry name" value="Znf_C2H2_type"/>
</dbReference>
<protein>
    <recommendedName>
        <fullName evidence="2">C2H2-type domain-containing protein</fullName>
    </recommendedName>
</protein>
<reference evidence="3 4" key="1">
    <citation type="journal article" date="2015" name="Fungal Genet. Biol.">
        <title>Evolution of novel wood decay mechanisms in Agaricales revealed by the genome sequences of Fistulina hepatica and Cylindrobasidium torrendii.</title>
        <authorList>
            <person name="Floudas D."/>
            <person name="Held B.W."/>
            <person name="Riley R."/>
            <person name="Nagy L.G."/>
            <person name="Koehler G."/>
            <person name="Ransdell A.S."/>
            <person name="Younus H."/>
            <person name="Chow J."/>
            <person name="Chiniquy J."/>
            <person name="Lipzen A."/>
            <person name="Tritt A."/>
            <person name="Sun H."/>
            <person name="Haridas S."/>
            <person name="LaButti K."/>
            <person name="Ohm R.A."/>
            <person name="Kues U."/>
            <person name="Blanchette R.A."/>
            <person name="Grigoriev I.V."/>
            <person name="Minto R.E."/>
            <person name="Hibbett D.S."/>
        </authorList>
    </citation>
    <scope>NUCLEOTIDE SEQUENCE [LARGE SCALE GENOMIC DNA]</scope>
    <source>
        <strain evidence="3 4">ATCC 64428</strain>
    </source>
</reference>
<dbReference type="Proteomes" id="UP000054144">
    <property type="component" value="Unassembled WGS sequence"/>
</dbReference>
<evidence type="ECO:0000259" key="2">
    <source>
        <dbReference type="PROSITE" id="PS00028"/>
    </source>
</evidence>
<dbReference type="EMBL" id="KN881721">
    <property type="protein sequence ID" value="KIY49704.1"/>
    <property type="molecule type" value="Genomic_DNA"/>
</dbReference>
<keyword evidence="4" id="KW-1185">Reference proteome</keyword>
<name>A0A0D7AEX4_9AGAR</name>
<feature type="region of interest" description="Disordered" evidence="1">
    <location>
        <begin position="23"/>
        <end position="42"/>
    </location>
</feature>
<evidence type="ECO:0000313" key="3">
    <source>
        <dbReference type="EMBL" id="KIY49704.1"/>
    </source>
</evidence>
<gene>
    <name evidence="3" type="ORF">FISHEDRAFT_72339</name>
</gene>
<evidence type="ECO:0000256" key="1">
    <source>
        <dbReference type="SAM" id="MobiDB-lite"/>
    </source>
</evidence>